<gene>
    <name evidence="1" type="ORF">AMAG_08625</name>
</gene>
<keyword evidence="2" id="KW-1185">Reference proteome</keyword>
<reference evidence="1 2" key="1">
    <citation type="submission" date="2009-11" db="EMBL/GenBank/DDBJ databases">
        <title>Annotation of Allomyces macrogynus ATCC 38327.</title>
        <authorList>
            <consortium name="The Broad Institute Genome Sequencing Platform"/>
            <person name="Russ C."/>
            <person name="Cuomo C."/>
            <person name="Burger G."/>
            <person name="Gray M.W."/>
            <person name="Holland P.W.H."/>
            <person name="King N."/>
            <person name="Lang F.B.F."/>
            <person name="Roger A.J."/>
            <person name="Ruiz-Trillo I."/>
            <person name="Young S.K."/>
            <person name="Zeng Q."/>
            <person name="Gargeya S."/>
            <person name="Fitzgerald M."/>
            <person name="Haas B."/>
            <person name="Abouelleil A."/>
            <person name="Alvarado L."/>
            <person name="Arachchi H.M."/>
            <person name="Berlin A."/>
            <person name="Chapman S.B."/>
            <person name="Gearin G."/>
            <person name="Goldberg J."/>
            <person name="Griggs A."/>
            <person name="Gujja S."/>
            <person name="Hansen M."/>
            <person name="Heiman D."/>
            <person name="Howarth C."/>
            <person name="Larimer J."/>
            <person name="Lui A."/>
            <person name="MacDonald P.J.P."/>
            <person name="McCowen C."/>
            <person name="Montmayeur A."/>
            <person name="Murphy C."/>
            <person name="Neiman D."/>
            <person name="Pearson M."/>
            <person name="Priest M."/>
            <person name="Roberts A."/>
            <person name="Saif S."/>
            <person name="Shea T."/>
            <person name="Sisk P."/>
            <person name="Stolte C."/>
            <person name="Sykes S."/>
            <person name="Wortman J."/>
            <person name="Nusbaum C."/>
            <person name="Birren B."/>
        </authorList>
    </citation>
    <scope>NUCLEOTIDE SEQUENCE [LARGE SCALE GENOMIC DNA]</scope>
    <source>
        <strain evidence="1 2">ATCC 38327</strain>
    </source>
</reference>
<protein>
    <submittedName>
        <fullName evidence="1">Uncharacterized protein</fullName>
    </submittedName>
</protein>
<dbReference type="Proteomes" id="UP000054350">
    <property type="component" value="Unassembled WGS sequence"/>
</dbReference>
<organism evidence="1 2">
    <name type="scientific">Allomyces macrogynus (strain ATCC 38327)</name>
    <name type="common">Allomyces javanicus var. macrogynus</name>
    <dbReference type="NCBI Taxonomy" id="578462"/>
    <lineage>
        <taxon>Eukaryota</taxon>
        <taxon>Fungi</taxon>
        <taxon>Fungi incertae sedis</taxon>
        <taxon>Blastocladiomycota</taxon>
        <taxon>Blastocladiomycetes</taxon>
        <taxon>Blastocladiales</taxon>
        <taxon>Blastocladiaceae</taxon>
        <taxon>Allomyces</taxon>
    </lineage>
</organism>
<dbReference type="AlphaFoldDB" id="A0A0L0SM31"/>
<sequence length="71" mass="7297">MAWDPPFGAMPPPRPVTQLAHLAPPLAAPATDVIFVTPPRLPVALAFSLPVSVAVSLSFAVESADAAPRLA</sequence>
<name>A0A0L0SM31_ALLM3</name>
<evidence type="ECO:0000313" key="1">
    <source>
        <dbReference type="EMBL" id="KNE63503.1"/>
    </source>
</evidence>
<reference evidence="2" key="2">
    <citation type="submission" date="2009-11" db="EMBL/GenBank/DDBJ databases">
        <title>The Genome Sequence of Allomyces macrogynus strain ATCC 38327.</title>
        <authorList>
            <consortium name="The Broad Institute Genome Sequencing Platform"/>
            <person name="Russ C."/>
            <person name="Cuomo C."/>
            <person name="Shea T."/>
            <person name="Young S.K."/>
            <person name="Zeng Q."/>
            <person name="Koehrsen M."/>
            <person name="Haas B."/>
            <person name="Borodovsky M."/>
            <person name="Guigo R."/>
            <person name="Alvarado L."/>
            <person name="Berlin A."/>
            <person name="Borenstein D."/>
            <person name="Chen Z."/>
            <person name="Engels R."/>
            <person name="Freedman E."/>
            <person name="Gellesch M."/>
            <person name="Goldberg J."/>
            <person name="Griggs A."/>
            <person name="Gujja S."/>
            <person name="Heiman D."/>
            <person name="Hepburn T."/>
            <person name="Howarth C."/>
            <person name="Jen D."/>
            <person name="Larson L."/>
            <person name="Lewis B."/>
            <person name="Mehta T."/>
            <person name="Park D."/>
            <person name="Pearson M."/>
            <person name="Roberts A."/>
            <person name="Saif S."/>
            <person name="Shenoy N."/>
            <person name="Sisk P."/>
            <person name="Stolte C."/>
            <person name="Sykes S."/>
            <person name="Walk T."/>
            <person name="White J."/>
            <person name="Yandava C."/>
            <person name="Burger G."/>
            <person name="Gray M.W."/>
            <person name="Holland P.W.H."/>
            <person name="King N."/>
            <person name="Lang F.B.F."/>
            <person name="Roger A.J."/>
            <person name="Ruiz-Trillo I."/>
            <person name="Lander E."/>
            <person name="Nusbaum C."/>
        </authorList>
    </citation>
    <scope>NUCLEOTIDE SEQUENCE [LARGE SCALE GENOMIC DNA]</scope>
    <source>
        <strain evidence="2">ATCC 38327</strain>
    </source>
</reference>
<dbReference type="EMBL" id="GG745342">
    <property type="protein sequence ID" value="KNE63503.1"/>
    <property type="molecule type" value="Genomic_DNA"/>
</dbReference>
<evidence type="ECO:0000313" key="2">
    <source>
        <dbReference type="Proteomes" id="UP000054350"/>
    </source>
</evidence>
<dbReference type="VEuPathDB" id="FungiDB:AMAG_08625"/>
<accession>A0A0L0SM31</accession>
<proteinExistence type="predicted"/>